<dbReference type="Gene3D" id="3.80.10.10">
    <property type="entry name" value="Ribonuclease Inhibitor"/>
    <property type="match status" value="1"/>
</dbReference>
<protein>
    <submittedName>
        <fullName evidence="1">Uncharacterized protein</fullName>
    </submittedName>
</protein>
<dbReference type="AlphaFoldDB" id="A0A9P5JVQ7"/>
<dbReference type="OrthoDB" id="2685413at2759"/>
<reference evidence="1" key="1">
    <citation type="submission" date="2019-10" db="EMBL/GenBank/DDBJ databases">
        <authorList>
            <consortium name="DOE Joint Genome Institute"/>
            <person name="Kuo A."/>
            <person name="Miyauchi S."/>
            <person name="Kiss E."/>
            <person name="Drula E."/>
            <person name="Kohler A."/>
            <person name="Sanchez-Garcia M."/>
            <person name="Andreopoulos B."/>
            <person name="Barry K.W."/>
            <person name="Bonito G."/>
            <person name="Buee M."/>
            <person name="Carver A."/>
            <person name="Chen C."/>
            <person name="Cichocki N."/>
            <person name="Clum A."/>
            <person name="Culley D."/>
            <person name="Crous P.W."/>
            <person name="Fauchery L."/>
            <person name="Girlanda M."/>
            <person name="Hayes R."/>
            <person name="Keri Z."/>
            <person name="LaButti K."/>
            <person name="Lipzen A."/>
            <person name="Lombard V."/>
            <person name="Magnuson J."/>
            <person name="Maillard F."/>
            <person name="Morin E."/>
            <person name="Murat C."/>
            <person name="Nolan M."/>
            <person name="Ohm R."/>
            <person name="Pangilinan J."/>
            <person name="Pereira M."/>
            <person name="Perotto S."/>
            <person name="Peter M."/>
            <person name="Riley R."/>
            <person name="Sitrit Y."/>
            <person name="Stielow B."/>
            <person name="Szollosi G."/>
            <person name="Zifcakova L."/>
            <person name="Stursova M."/>
            <person name="Spatafora J.W."/>
            <person name="Tedersoo L."/>
            <person name="Vaario L.-M."/>
            <person name="Yamada A."/>
            <person name="Yan M."/>
            <person name="Wang P."/>
            <person name="Xu J."/>
            <person name="Bruns T."/>
            <person name="Baldrian P."/>
            <person name="Vilgalys R."/>
            <person name="Henrissat B."/>
            <person name="Grigoriev I.V."/>
            <person name="Hibbett D."/>
            <person name="Nagy L.G."/>
            <person name="Martin F.M."/>
        </authorList>
    </citation>
    <scope>NUCLEOTIDE SEQUENCE</scope>
    <source>
        <strain evidence="1">Prilba</strain>
    </source>
</reference>
<name>A0A9P5JVQ7_9AGAM</name>
<gene>
    <name evidence="1" type="ORF">DFH94DRAFT_817724</name>
</gene>
<comment type="caution">
    <text evidence="1">The sequence shown here is derived from an EMBL/GenBank/DDBJ whole genome shotgun (WGS) entry which is preliminary data.</text>
</comment>
<dbReference type="Proteomes" id="UP000759537">
    <property type="component" value="Unassembled WGS sequence"/>
</dbReference>
<dbReference type="EMBL" id="WHVB01000038">
    <property type="protein sequence ID" value="KAF8467058.1"/>
    <property type="molecule type" value="Genomic_DNA"/>
</dbReference>
<sequence>MSVFNPKMLDASIRDVADSLSNNDKTSVLLYAMERLPLHSESRTVIENGVHSCLQVSSVYQEKVIQARLLRAKARFAAGLRGAAHQDLQAILLLDPSHREARELLPPPGGKIPTRTGRGRMPGLPRFSNEIWSEIASFLPRRDLRSLLLVPHVLSSIASRLLFKDICLQFGTAQFDTGYSEGAAEIDKWHAQRSADILIRLVSDAEYAGFVRSLSVRAPEEGQTISSFQTAMLASVLPKLTNLKVFRCQLGNDALISILGVLEKNHKRLQGLSYLLVNLSILLTFLSCRSTSPLPPPLPALHYLTRFVYSGAGDSALVNVDGFLSTQTVALHTLVIRHSQRYPASFLPAGNLRNLYLTLSISSADFLSQMLAHGRQLETLRLDVDLEYGCVLSTVFRAYAAPNSFPTLRKLSFVLTGAAHNFTDPDLFPAVAEFVRGYRMLDGLCISNNYDLAGFGYDAAVWGVLPSLVNLRTLLLDVPKDLPPALSAWLIPRGVTVLDLQVARHATIDINQLWPGVPNGLKFLALPVSPSEIQAFIRGGLPALRLMRLRGGNLYTVHSMDKERELEHWPDRRERFYFDDYLEQLDCEELRFLYPRFSWVW</sequence>
<proteinExistence type="predicted"/>
<organism evidence="1 2">
    <name type="scientific">Russula ochroleuca</name>
    <dbReference type="NCBI Taxonomy" id="152965"/>
    <lineage>
        <taxon>Eukaryota</taxon>
        <taxon>Fungi</taxon>
        <taxon>Dikarya</taxon>
        <taxon>Basidiomycota</taxon>
        <taxon>Agaricomycotina</taxon>
        <taxon>Agaricomycetes</taxon>
        <taxon>Russulales</taxon>
        <taxon>Russulaceae</taxon>
        <taxon>Russula</taxon>
    </lineage>
</organism>
<evidence type="ECO:0000313" key="2">
    <source>
        <dbReference type="Proteomes" id="UP000759537"/>
    </source>
</evidence>
<evidence type="ECO:0000313" key="1">
    <source>
        <dbReference type="EMBL" id="KAF8467058.1"/>
    </source>
</evidence>
<reference evidence="1" key="2">
    <citation type="journal article" date="2020" name="Nat. Commun.">
        <title>Large-scale genome sequencing of mycorrhizal fungi provides insights into the early evolution of symbiotic traits.</title>
        <authorList>
            <person name="Miyauchi S."/>
            <person name="Kiss E."/>
            <person name="Kuo A."/>
            <person name="Drula E."/>
            <person name="Kohler A."/>
            <person name="Sanchez-Garcia M."/>
            <person name="Morin E."/>
            <person name="Andreopoulos B."/>
            <person name="Barry K.W."/>
            <person name="Bonito G."/>
            <person name="Buee M."/>
            <person name="Carver A."/>
            <person name="Chen C."/>
            <person name="Cichocki N."/>
            <person name="Clum A."/>
            <person name="Culley D."/>
            <person name="Crous P.W."/>
            <person name="Fauchery L."/>
            <person name="Girlanda M."/>
            <person name="Hayes R.D."/>
            <person name="Keri Z."/>
            <person name="LaButti K."/>
            <person name="Lipzen A."/>
            <person name="Lombard V."/>
            <person name="Magnuson J."/>
            <person name="Maillard F."/>
            <person name="Murat C."/>
            <person name="Nolan M."/>
            <person name="Ohm R.A."/>
            <person name="Pangilinan J."/>
            <person name="Pereira M.F."/>
            <person name="Perotto S."/>
            <person name="Peter M."/>
            <person name="Pfister S."/>
            <person name="Riley R."/>
            <person name="Sitrit Y."/>
            <person name="Stielow J.B."/>
            <person name="Szollosi G."/>
            <person name="Zifcakova L."/>
            <person name="Stursova M."/>
            <person name="Spatafora J.W."/>
            <person name="Tedersoo L."/>
            <person name="Vaario L.M."/>
            <person name="Yamada A."/>
            <person name="Yan M."/>
            <person name="Wang P."/>
            <person name="Xu J."/>
            <person name="Bruns T."/>
            <person name="Baldrian P."/>
            <person name="Vilgalys R."/>
            <person name="Dunand C."/>
            <person name="Henrissat B."/>
            <person name="Grigoriev I.V."/>
            <person name="Hibbett D."/>
            <person name="Nagy L.G."/>
            <person name="Martin F.M."/>
        </authorList>
    </citation>
    <scope>NUCLEOTIDE SEQUENCE</scope>
    <source>
        <strain evidence="1">Prilba</strain>
    </source>
</reference>
<keyword evidence="2" id="KW-1185">Reference proteome</keyword>
<accession>A0A9P5JVQ7</accession>
<dbReference type="SUPFAM" id="SSF52047">
    <property type="entry name" value="RNI-like"/>
    <property type="match status" value="1"/>
</dbReference>
<dbReference type="InterPro" id="IPR032675">
    <property type="entry name" value="LRR_dom_sf"/>
</dbReference>